<proteinExistence type="predicted"/>
<evidence type="ECO:0000313" key="2">
    <source>
        <dbReference type="Proteomes" id="UP000642829"/>
    </source>
</evidence>
<protein>
    <submittedName>
        <fullName evidence="1">Uncharacterized protein</fullName>
    </submittedName>
</protein>
<organism evidence="1 2">
    <name type="scientific">Cerasicoccus arenae</name>
    <dbReference type="NCBI Taxonomy" id="424488"/>
    <lineage>
        <taxon>Bacteria</taxon>
        <taxon>Pseudomonadati</taxon>
        <taxon>Verrucomicrobiota</taxon>
        <taxon>Opitutia</taxon>
        <taxon>Puniceicoccales</taxon>
        <taxon>Cerasicoccaceae</taxon>
        <taxon>Cerasicoccus</taxon>
    </lineage>
</organism>
<keyword evidence="2" id="KW-1185">Reference proteome</keyword>
<dbReference type="Proteomes" id="UP000642829">
    <property type="component" value="Unassembled WGS sequence"/>
</dbReference>
<dbReference type="AlphaFoldDB" id="A0A8J3DBF3"/>
<comment type="caution">
    <text evidence="1">The sequence shown here is derived from an EMBL/GenBank/DDBJ whole genome shotgun (WGS) entry which is preliminary data.</text>
</comment>
<reference evidence="1" key="1">
    <citation type="journal article" date="2014" name="Int. J. Syst. Evol. Microbiol.">
        <title>Complete genome sequence of Corynebacterium casei LMG S-19264T (=DSM 44701T), isolated from a smear-ripened cheese.</title>
        <authorList>
            <consortium name="US DOE Joint Genome Institute (JGI-PGF)"/>
            <person name="Walter F."/>
            <person name="Albersmeier A."/>
            <person name="Kalinowski J."/>
            <person name="Ruckert C."/>
        </authorList>
    </citation>
    <scope>NUCLEOTIDE SEQUENCE</scope>
    <source>
        <strain evidence="1">KCTC 12870</strain>
    </source>
</reference>
<dbReference type="EMBL" id="BMXG01000007">
    <property type="protein sequence ID" value="GHB98903.1"/>
    <property type="molecule type" value="Genomic_DNA"/>
</dbReference>
<reference evidence="1" key="2">
    <citation type="submission" date="2020-09" db="EMBL/GenBank/DDBJ databases">
        <authorList>
            <person name="Sun Q."/>
            <person name="Kim S."/>
        </authorList>
    </citation>
    <scope>NUCLEOTIDE SEQUENCE</scope>
    <source>
        <strain evidence="1">KCTC 12870</strain>
    </source>
</reference>
<name>A0A8J3DBF3_9BACT</name>
<gene>
    <name evidence="1" type="ORF">GCM10007047_13670</name>
</gene>
<evidence type="ECO:0000313" key="1">
    <source>
        <dbReference type="EMBL" id="GHB98903.1"/>
    </source>
</evidence>
<dbReference type="RefSeq" id="WP_189513299.1">
    <property type="nucleotide sequence ID" value="NZ_BMXG01000007.1"/>
</dbReference>
<sequence length="139" mass="16034">MAMKLLGPYSVIVLYTGNSNSVFRFSGRYTEYPEAFVARYVEDTHAWYFFNDSKEFVCYSINDDRFYSYLLPLNLTMYGSFEVVANIEGLKFLVKLNKGRFVELGVVDLDLMSYVKVGDVRGSQISLLYQEVSDERSSD</sequence>
<accession>A0A8J3DBF3</accession>